<evidence type="ECO:0000256" key="1">
    <source>
        <dbReference type="SAM" id="Phobius"/>
    </source>
</evidence>
<proteinExistence type="predicted"/>
<keyword evidence="1" id="KW-0812">Transmembrane</keyword>
<evidence type="ECO:0000313" key="3">
    <source>
        <dbReference type="Proteomes" id="UP000177130"/>
    </source>
</evidence>
<organism evidence="2 3">
    <name type="scientific">Candidatus Taylorbacteria bacterium RIFCSPHIGHO2_02_FULL_43_32b</name>
    <dbReference type="NCBI Taxonomy" id="1802306"/>
    <lineage>
        <taxon>Bacteria</taxon>
        <taxon>Candidatus Tayloriibacteriota</taxon>
    </lineage>
</organism>
<dbReference type="EMBL" id="MHRK01000016">
    <property type="protein sequence ID" value="OHA24229.1"/>
    <property type="molecule type" value="Genomic_DNA"/>
</dbReference>
<dbReference type="AlphaFoldDB" id="A0A1G2MLY6"/>
<keyword evidence="1" id="KW-1133">Transmembrane helix</keyword>
<feature type="transmembrane region" description="Helical" evidence="1">
    <location>
        <begin position="7"/>
        <end position="25"/>
    </location>
</feature>
<name>A0A1G2MLY6_9BACT</name>
<gene>
    <name evidence="2" type="ORF">A3C72_05020</name>
</gene>
<protein>
    <submittedName>
        <fullName evidence="2">Uncharacterized protein</fullName>
    </submittedName>
</protein>
<accession>A0A1G2MLY6</accession>
<evidence type="ECO:0000313" key="2">
    <source>
        <dbReference type="EMBL" id="OHA24229.1"/>
    </source>
</evidence>
<reference evidence="2 3" key="1">
    <citation type="journal article" date="2016" name="Nat. Commun.">
        <title>Thousands of microbial genomes shed light on interconnected biogeochemical processes in an aquifer system.</title>
        <authorList>
            <person name="Anantharaman K."/>
            <person name="Brown C.T."/>
            <person name="Hug L.A."/>
            <person name="Sharon I."/>
            <person name="Castelle C.J."/>
            <person name="Probst A.J."/>
            <person name="Thomas B.C."/>
            <person name="Singh A."/>
            <person name="Wilkins M.J."/>
            <person name="Karaoz U."/>
            <person name="Brodie E.L."/>
            <person name="Williams K.H."/>
            <person name="Hubbard S.S."/>
            <person name="Banfield J.F."/>
        </authorList>
    </citation>
    <scope>NUCLEOTIDE SEQUENCE [LARGE SCALE GENOMIC DNA]</scope>
</reference>
<sequence>MNTLLKIYAAAAILLLASFSSYLALHSGVLFPVRSNSSGGAPVVPIENEVPSPSLVESPENILPGGSMEGANSVKKVFESRSQLLNADITIEDMVTFEYRCTDNEGPEQDCSTVVFLGSMSGSRFYVREGGQYVNCKDIVSQCMGWQKDTMHKVRGVLGVPPGSESFAGSYFVDVTSKEVLFP</sequence>
<comment type="caution">
    <text evidence="2">The sequence shown here is derived from an EMBL/GenBank/DDBJ whole genome shotgun (WGS) entry which is preliminary data.</text>
</comment>
<dbReference type="Proteomes" id="UP000177130">
    <property type="component" value="Unassembled WGS sequence"/>
</dbReference>
<keyword evidence="1" id="KW-0472">Membrane</keyword>